<evidence type="ECO:0000256" key="10">
    <source>
        <dbReference type="ARBA" id="ARBA00022777"/>
    </source>
</evidence>
<reference evidence="22" key="1">
    <citation type="submission" date="2015-08" db="EMBL/GenBank/DDBJ databases">
        <authorList>
            <person name="Babu N.S."/>
            <person name="Beckwith C.J."/>
            <person name="Beseler K.G."/>
            <person name="Brison A."/>
            <person name="Carone J.V."/>
            <person name="Caskin T.P."/>
            <person name="Diamond M."/>
            <person name="Durham M.E."/>
            <person name="Foxe J.M."/>
            <person name="Go M."/>
            <person name="Henderson B.A."/>
            <person name="Jones I.B."/>
            <person name="McGettigan J.A."/>
            <person name="Micheletti S.J."/>
            <person name="Nasrallah M.E."/>
            <person name="Ortiz D."/>
            <person name="Piller C.R."/>
            <person name="Privatt S.R."/>
            <person name="Schneider S.L."/>
            <person name="Sharp S."/>
            <person name="Smith T.C."/>
            <person name="Stanton J.D."/>
            <person name="Ullery H.E."/>
            <person name="Wilson R.J."/>
            <person name="Serrano M.G."/>
            <person name="Buck G."/>
            <person name="Lee V."/>
            <person name="Wang Y."/>
            <person name="Carvalho R."/>
            <person name="Voegtly L."/>
            <person name="Shi R."/>
            <person name="Duckworth R."/>
            <person name="Johnson A."/>
            <person name="Loviza R."/>
            <person name="Walstead R."/>
            <person name="Shah Z."/>
            <person name="Kiflezghi M."/>
            <person name="Wade K."/>
            <person name="Ball S.L."/>
            <person name="Bradley K.W."/>
            <person name="Asai D.J."/>
            <person name="Bowman C.A."/>
            <person name="Russell D.A."/>
            <person name="Pope W.H."/>
            <person name="Jacobs-Sera D."/>
            <person name="Hendrix R.W."/>
            <person name="Hatfull G.F."/>
        </authorList>
    </citation>
    <scope>NUCLEOTIDE SEQUENCE</scope>
</reference>
<dbReference type="PANTHER" id="PTHR13954">
    <property type="entry name" value="IRE1-RELATED"/>
    <property type="match status" value="1"/>
</dbReference>
<organism evidence="22">
    <name type="scientific">Auxenochlorella protothecoides</name>
    <name type="common">Green microalga</name>
    <name type="synonym">Chlorella protothecoides</name>
    <dbReference type="NCBI Taxonomy" id="3075"/>
    <lineage>
        <taxon>Eukaryota</taxon>
        <taxon>Viridiplantae</taxon>
        <taxon>Chlorophyta</taxon>
        <taxon>core chlorophytes</taxon>
        <taxon>Trebouxiophyceae</taxon>
        <taxon>Chlorellales</taxon>
        <taxon>Chlorellaceae</taxon>
        <taxon>Auxenochlorella</taxon>
    </lineage>
</organism>
<dbReference type="PROSITE" id="PS51392">
    <property type="entry name" value="KEN"/>
    <property type="match status" value="1"/>
</dbReference>
<protein>
    <recommendedName>
        <fullName evidence="2">non-specific serine/threonine protein kinase</fullName>
        <ecNumber evidence="2">2.7.11.1</ecNumber>
    </recommendedName>
</protein>
<evidence type="ECO:0000259" key="19">
    <source>
        <dbReference type="PROSITE" id="PS50103"/>
    </source>
</evidence>
<feature type="domain" description="Protein kinase" evidence="18">
    <location>
        <begin position="731"/>
        <end position="1033"/>
    </location>
</feature>
<dbReference type="Gene3D" id="4.10.1000.10">
    <property type="entry name" value="Zinc finger, CCCH-type"/>
    <property type="match status" value="1"/>
</dbReference>
<feature type="region of interest" description="Disordered" evidence="16">
    <location>
        <begin position="429"/>
        <end position="450"/>
    </location>
</feature>
<dbReference type="PROSITE" id="PS00108">
    <property type="entry name" value="PROTEIN_KINASE_ST"/>
    <property type="match status" value="1"/>
</dbReference>
<dbReference type="GO" id="GO:0036498">
    <property type="term" value="P:IRE1-mediated unfolded protein response"/>
    <property type="evidence" value="ECO:0007669"/>
    <property type="project" value="TreeGrafter"/>
</dbReference>
<keyword evidence="7 17" id="KW-0732">Signal</keyword>
<feature type="region of interest" description="Disordered" evidence="16">
    <location>
        <begin position="353"/>
        <end position="375"/>
    </location>
</feature>
<dbReference type="CDD" id="cd10422">
    <property type="entry name" value="RNase_Ire1"/>
    <property type="match status" value="1"/>
</dbReference>
<dbReference type="SMART" id="SM00356">
    <property type="entry name" value="ZnF_C3H1"/>
    <property type="match status" value="2"/>
</dbReference>
<dbReference type="InterPro" id="IPR000719">
    <property type="entry name" value="Prot_kinase_dom"/>
</dbReference>
<proteinExistence type="predicted"/>
<evidence type="ECO:0000256" key="15">
    <source>
        <dbReference type="PROSITE-ProRule" id="PRU00723"/>
    </source>
</evidence>
<feature type="region of interest" description="Disordered" evidence="16">
    <location>
        <begin position="557"/>
        <end position="722"/>
    </location>
</feature>
<keyword evidence="10" id="KW-0418">Kinase</keyword>
<feature type="chain" id="PRO_5014266751" description="non-specific serine/threonine protein kinase" evidence="17">
    <location>
        <begin position="26"/>
        <end position="1310"/>
    </location>
</feature>
<dbReference type="InterPro" id="IPR010513">
    <property type="entry name" value="KEN_dom"/>
</dbReference>
<dbReference type="Gene3D" id="3.30.200.20">
    <property type="entry name" value="Phosphorylase Kinase, domain 1"/>
    <property type="match status" value="1"/>
</dbReference>
<feature type="domain" description="C3H1-type" evidence="19">
    <location>
        <begin position="1231"/>
        <end position="1259"/>
    </location>
</feature>
<evidence type="ECO:0000256" key="4">
    <source>
        <dbReference type="ARBA" id="ARBA00022679"/>
    </source>
</evidence>
<dbReference type="InterPro" id="IPR011047">
    <property type="entry name" value="Quinoprotein_ADH-like_sf"/>
</dbReference>
<keyword evidence="3" id="KW-0723">Serine/threonine-protein kinase</keyword>
<evidence type="ECO:0000313" key="22">
    <source>
        <dbReference type="EMBL" id="JAT76110.1"/>
    </source>
</evidence>
<keyword evidence="13" id="KW-1133">Transmembrane helix</keyword>
<evidence type="ECO:0000256" key="1">
    <source>
        <dbReference type="ARBA" id="ARBA00004479"/>
    </source>
</evidence>
<evidence type="ECO:0000259" key="18">
    <source>
        <dbReference type="PROSITE" id="PS50011"/>
    </source>
</evidence>
<feature type="domain" description="KEN" evidence="20">
    <location>
        <begin position="1036"/>
        <end position="1168"/>
    </location>
</feature>
<evidence type="ECO:0000256" key="7">
    <source>
        <dbReference type="ARBA" id="ARBA00022729"/>
    </source>
</evidence>
<evidence type="ECO:0000256" key="11">
    <source>
        <dbReference type="ARBA" id="ARBA00022833"/>
    </source>
</evidence>
<dbReference type="InterPro" id="IPR018391">
    <property type="entry name" value="PQQ_b-propeller_rpt"/>
</dbReference>
<dbReference type="InterPro" id="IPR000571">
    <property type="entry name" value="Znf_CCCH"/>
</dbReference>
<dbReference type="SUPFAM" id="SSF50998">
    <property type="entry name" value="Quinoprotein alcohol dehydrogenase-like"/>
    <property type="match status" value="1"/>
</dbReference>
<evidence type="ECO:0000256" key="3">
    <source>
        <dbReference type="ARBA" id="ARBA00022527"/>
    </source>
</evidence>
<feature type="compositionally biased region" description="Low complexity" evidence="16">
    <location>
        <begin position="686"/>
        <end position="695"/>
    </location>
</feature>
<dbReference type="GO" id="GO:0008270">
    <property type="term" value="F:zinc ion binding"/>
    <property type="evidence" value="ECO:0007669"/>
    <property type="project" value="UniProtKB-KW"/>
</dbReference>
<feature type="compositionally biased region" description="Low complexity" evidence="16">
    <location>
        <begin position="366"/>
        <end position="375"/>
    </location>
</feature>
<keyword evidence="8" id="KW-0547">Nucleotide-binding</keyword>
<evidence type="ECO:0000256" key="12">
    <source>
        <dbReference type="ARBA" id="ARBA00022840"/>
    </source>
</evidence>
<keyword evidence="14" id="KW-0472">Membrane</keyword>
<dbReference type="Pfam" id="PF00069">
    <property type="entry name" value="Pkinase"/>
    <property type="match status" value="1"/>
</dbReference>
<gene>
    <name evidence="22" type="ORF">g.26891</name>
    <name evidence="21" type="ORF">g.26896</name>
</gene>
<keyword evidence="11 15" id="KW-0862">Zinc</keyword>
<dbReference type="Gene3D" id="1.20.1440.180">
    <property type="entry name" value="KEN domain"/>
    <property type="match status" value="1"/>
</dbReference>
<dbReference type="GO" id="GO:0051082">
    <property type="term" value="F:unfolded protein binding"/>
    <property type="evidence" value="ECO:0007669"/>
    <property type="project" value="TreeGrafter"/>
</dbReference>
<dbReference type="EC" id="2.7.11.1" evidence="2"/>
<keyword evidence="12" id="KW-0067">ATP-binding</keyword>
<evidence type="ECO:0000256" key="5">
    <source>
        <dbReference type="ARBA" id="ARBA00022692"/>
    </source>
</evidence>
<feature type="domain" description="C3H1-type" evidence="19">
    <location>
        <begin position="1272"/>
        <end position="1300"/>
    </location>
</feature>
<evidence type="ECO:0000256" key="14">
    <source>
        <dbReference type="ARBA" id="ARBA00023136"/>
    </source>
</evidence>
<dbReference type="GO" id="GO:0006397">
    <property type="term" value="P:mRNA processing"/>
    <property type="evidence" value="ECO:0007669"/>
    <property type="project" value="InterPro"/>
</dbReference>
<dbReference type="FunFam" id="3.30.200.20:FF:000077">
    <property type="entry name" value="Putative Serine/threonine-protein kinase/endoribonuclease IRE1"/>
    <property type="match status" value="1"/>
</dbReference>
<dbReference type="SUPFAM" id="SSF56112">
    <property type="entry name" value="Protein kinase-like (PK-like)"/>
    <property type="match status" value="1"/>
</dbReference>
<evidence type="ECO:0000259" key="20">
    <source>
        <dbReference type="PROSITE" id="PS51392"/>
    </source>
</evidence>
<dbReference type="Pfam" id="PF06479">
    <property type="entry name" value="Ribonuc_2-5A"/>
    <property type="match status" value="1"/>
</dbReference>
<comment type="subcellular location">
    <subcellularLocation>
        <location evidence="1">Membrane</location>
        <topology evidence="1">Single-pass type I membrane protein</topology>
    </subcellularLocation>
</comment>
<dbReference type="GO" id="GO:0004521">
    <property type="term" value="F:RNA endonuclease activity"/>
    <property type="evidence" value="ECO:0007669"/>
    <property type="project" value="InterPro"/>
</dbReference>
<dbReference type="PROSITE" id="PS50011">
    <property type="entry name" value="PROTEIN_KINASE_DOM"/>
    <property type="match status" value="1"/>
</dbReference>
<dbReference type="EMBL" id="GDKF01002512">
    <property type="protein sequence ID" value="JAT76110.1"/>
    <property type="molecule type" value="Transcribed_RNA"/>
</dbReference>
<evidence type="ECO:0000313" key="21">
    <source>
        <dbReference type="EMBL" id="JAT72570.1"/>
    </source>
</evidence>
<dbReference type="GO" id="GO:0004674">
    <property type="term" value="F:protein serine/threonine kinase activity"/>
    <property type="evidence" value="ECO:0007669"/>
    <property type="project" value="UniProtKB-KW"/>
</dbReference>
<dbReference type="InterPro" id="IPR011009">
    <property type="entry name" value="Kinase-like_dom_sf"/>
</dbReference>
<dbReference type="SMART" id="SM00564">
    <property type="entry name" value="PQQ"/>
    <property type="match status" value="3"/>
</dbReference>
<feature type="zinc finger region" description="C3H1-type" evidence="15">
    <location>
        <begin position="1272"/>
        <end position="1300"/>
    </location>
</feature>
<keyword evidence="9 15" id="KW-0863">Zinc-finger</keyword>
<evidence type="ECO:0000256" key="2">
    <source>
        <dbReference type="ARBA" id="ARBA00012513"/>
    </source>
</evidence>
<dbReference type="EMBL" id="GDKF01006052">
    <property type="protein sequence ID" value="JAT72570.1"/>
    <property type="molecule type" value="Transcribed_RNA"/>
</dbReference>
<dbReference type="InterPro" id="IPR015943">
    <property type="entry name" value="WD40/YVTN_repeat-like_dom_sf"/>
</dbReference>
<keyword evidence="6 15" id="KW-0479">Metal-binding</keyword>
<feature type="compositionally biased region" description="Basic residues" evidence="16">
    <location>
        <begin position="569"/>
        <end position="583"/>
    </location>
</feature>
<dbReference type="Gene3D" id="1.10.510.10">
    <property type="entry name" value="Transferase(Phosphotransferase) domain 1"/>
    <property type="match status" value="1"/>
</dbReference>
<sequence>MASGRGGRWLTILLALILIVNPSLASDSVSVLDPAAAAEAPAPGASPAPNHLLVSLANGRLVALDPGTGEEVWSFDSGAPLVSSAASWDAAPAPGSRPPGPQDIVFPGTDGSLYVAREGPGTSPVRVERLPVKVADLVGLAPSPAADGSLVLGSQHTTVYVLDGDTGQLLRTVYDFEGDPGRLLPRERGGVQGLLRLPARQDSDDQGGNGAAGKRATRDGLDADADTPPRNPPPRRTSGPGPIKGRVTITDNTAPVPRRTVLVGRKDYVLRSVDPLVGEQWNVSWSRLEAMGSLGGGCVTPGPGTGPADPGLHLAVGTDHSLRRYSAADGAQHWAAHFDSPPVSVVRGAGGRELLRAPGDDPGADSRPAPSPSLLSRLGAGLWSGSEERRLEGSLPGRGAPAESVVVGIMEGAGIYAMPRGRLAVIGDGGDPGSKTVAPRGPARADEALGGPAQRALERWTGAEREEACSVEAGAACPPLTLGSFPLAPGVEAGRGSLPALPGAAAEAPGAGSRDGRQQAMGAPLLAAACVLIAAAAAGGWWRKGRVAGGPAAVQTAQVQAGAGSPAPRPRRKPGSAQKKRSQQSRLIAAASVDAGTTQEGPANGVRSEAAPASPERGKSTFVVANVAPPADGSEAKDGVPPPGATLADSNGLAGSGEGCTPAASPGSLQAAAPCEGIPAEPERSPAPSDSDPASSDPPPMPAGPTPLPARTLPGPSPSASRGALAVGRMLVGPGILGLGSGGTVVFEGSLDGRPVAVKRLLRQFYDLAASEIRTLILSDEHVNVVRYIAMEEDAQFCYLALERCAGSLNDVLAGGGRCGEEEGRKAGWQAEATESVEGTDGALPSPASHHRRPRRLAAADFWDAATGTPSALALRVAADACRGVAALHARGIVHRDLKPHNILLTAAGCAKLSDMGLSRRLVPDQISFETLGSGGSSGWQAPEQLAARDGQSARQTLAVDVFSLGLVVFYCLTQGEHPFGSGVERDANIFHGKLRMGRLESQAIAADLVRGMLAQDPRRRPSAAAVLTHPLWWPSAQRLAFLIDVSDRVEGEDRVEDGSMYEALEGLGLLAIPSGSWAPALDSRLVNNLGKYRRYNYASLRDLLRVIRNKHSHFRELPLDLQERLGPLPHGFLAYFEERFPSLLLACYYFAVRHCSDEPVFAKYLTPDSAELVEKLGPPADLRRTLPVLLSPDRPPFDPGLRAEAGAGWARGGQGGAAPPADVEGELPRRPGHAICEFYTKTGHCKFGRWCRFDHPPEYAVQRNEQGLPLRPGTPVCSFYERYGACKFGASCKFHHPSLSGQPTVRGSP</sequence>
<feature type="compositionally biased region" description="Pro residues" evidence="16">
    <location>
        <begin position="696"/>
        <end position="708"/>
    </location>
</feature>
<evidence type="ECO:0000256" key="17">
    <source>
        <dbReference type="SAM" id="SignalP"/>
    </source>
</evidence>
<dbReference type="Gene3D" id="2.130.10.10">
    <property type="entry name" value="YVTN repeat-like/Quinoprotein amine dehydrogenase"/>
    <property type="match status" value="1"/>
</dbReference>
<evidence type="ECO:0000256" key="13">
    <source>
        <dbReference type="ARBA" id="ARBA00022989"/>
    </source>
</evidence>
<evidence type="ECO:0000256" key="16">
    <source>
        <dbReference type="SAM" id="MobiDB-lite"/>
    </source>
</evidence>
<dbReference type="SMART" id="SM00580">
    <property type="entry name" value="PUG"/>
    <property type="match status" value="1"/>
</dbReference>
<dbReference type="SUPFAM" id="SSF90229">
    <property type="entry name" value="CCCH zinc finger"/>
    <property type="match status" value="2"/>
</dbReference>
<dbReference type="GO" id="GO:0005524">
    <property type="term" value="F:ATP binding"/>
    <property type="evidence" value="ECO:0007669"/>
    <property type="project" value="UniProtKB-KW"/>
</dbReference>
<dbReference type="InterPro" id="IPR008271">
    <property type="entry name" value="Ser/Thr_kinase_AS"/>
</dbReference>
<dbReference type="GO" id="GO:1990604">
    <property type="term" value="C:IRE1-TRAF2-ASK1 complex"/>
    <property type="evidence" value="ECO:0007669"/>
    <property type="project" value="TreeGrafter"/>
</dbReference>
<evidence type="ECO:0000256" key="8">
    <source>
        <dbReference type="ARBA" id="ARBA00022741"/>
    </source>
</evidence>
<feature type="region of interest" description="Disordered" evidence="16">
    <location>
        <begin position="177"/>
        <end position="250"/>
    </location>
</feature>
<feature type="signal peptide" evidence="17">
    <location>
        <begin position="1"/>
        <end position="25"/>
    </location>
</feature>
<keyword evidence="5" id="KW-0812">Transmembrane</keyword>
<evidence type="ECO:0000256" key="6">
    <source>
        <dbReference type="ARBA" id="ARBA00022723"/>
    </source>
</evidence>
<keyword evidence="4" id="KW-0808">Transferase</keyword>
<dbReference type="SMART" id="SM00220">
    <property type="entry name" value="S_TKc"/>
    <property type="match status" value="1"/>
</dbReference>
<dbReference type="InterPro" id="IPR038357">
    <property type="entry name" value="KEN_sf"/>
</dbReference>
<dbReference type="PANTHER" id="PTHR13954:SF6">
    <property type="entry name" value="NON-SPECIFIC SERINE_THREONINE PROTEIN KINASE"/>
    <property type="match status" value="1"/>
</dbReference>
<dbReference type="Pfam" id="PF00642">
    <property type="entry name" value="zf-CCCH"/>
    <property type="match status" value="2"/>
</dbReference>
<accession>A0A1D2AA91</accession>
<name>A0A1D2AA91_AUXPR</name>
<evidence type="ECO:0000256" key="9">
    <source>
        <dbReference type="ARBA" id="ARBA00022771"/>
    </source>
</evidence>
<dbReference type="PROSITE" id="PS50103">
    <property type="entry name" value="ZF_C3H1"/>
    <property type="match status" value="2"/>
</dbReference>
<dbReference type="InterPro" id="IPR036855">
    <property type="entry name" value="Znf_CCCH_sf"/>
</dbReference>
<feature type="zinc finger region" description="C3H1-type" evidence="15">
    <location>
        <begin position="1231"/>
        <end position="1259"/>
    </location>
</feature>
<feature type="region of interest" description="Disordered" evidence="16">
    <location>
        <begin position="825"/>
        <end position="853"/>
    </location>
</feature>
<dbReference type="InterPro" id="IPR045133">
    <property type="entry name" value="IRE1/2-like"/>
</dbReference>